<dbReference type="Proteomes" id="UP000184758">
    <property type="component" value="Unassembled WGS sequence"/>
</dbReference>
<evidence type="ECO:0000313" key="2">
    <source>
        <dbReference type="EMBL" id="SIO32731.1"/>
    </source>
</evidence>
<dbReference type="AlphaFoldDB" id="A0A1N6IL55"/>
<dbReference type="STRING" id="28230.SAMN05878443_2397"/>
<sequence>MGDIIMKKITKRNGYQFLSILIFSVAILAVFTQNFIFGYVLIVLGYCFLRKSDLED</sequence>
<dbReference type="EMBL" id="FSRN01000004">
    <property type="protein sequence ID" value="SIO32731.1"/>
    <property type="molecule type" value="Genomic_DNA"/>
</dbReference>
<reference evidence="3" key="1">
    <citation type="submission" date="2016-11" db="EMBL/GenBank/DDBJ databases">
        <authorList>
            <person name="Varghese N."/>
            <person name="Submissions S."/>
        </authorList>
    </citation>
    <scope>NUCLEOTIDE SEQUENCE [LARGE SCALE GENOMIC DNA]</scope>
    <source>
        <strain evidence="3">313</strain>
    </source>
</reference>
<accession>A0A1N6IL55</accession>
<keyword evidence="1" id="KW-1133">Transmembrane helix</keyword>
<keyword evidence="1" id="KW-0472">Membrane</keyword>
<evidence type="ECO:0000313" key="3">
    <source>
        <dbReference type="Proteomes" id="UP000184758"/>
    </source>
</evidence>
<keyword evidence="3" id="KW-1185">Reference proteome</keyword>
<keyword evidence="1" id="KW-0812">Transmembrane</keyword>
<protein>
    <submittedName>
        <fullName evidence="2">Uncharacterized protein</fullName>
    </submittedName>
</protein>
<evidence type="ECO:0000256" key="1">
    <source>
        <dbReference type="SAM" id="Phobius"/>
    </source>
</evidence>
<organism evidence="2 3">
    <name type="scientific">Carnobacterium alterfunditum</name>
    <dbReference type="NCBI Taxonomy" id="28230"/>
    <lineage>
        <taxon>Bacteria</taxon>
        <taxon>Bacillati</taxon>
        <taxon>Bacillota</taxon>
        <taxon>Bacilli</taxon>
        <taxon>Lactobacillales</taxon>
        <taxon>Carnobacteriaceae</taxon>
        <taxon>Carnobacterium</taxon>
    </lineage>
</organism>
<feature type="transmembrane region" description="Helical" evidence="1">
    <location>
        <begin position="20"/>
        <end position="49"/>
    </location>
</feature>
<proteinExistence type="predicted"/>
<gene>
    <name evidence="2" type="ORF">SAMN05878443_2397</name>
</gene>
<name>A0A1N6IL55_9LACT</name>